<organism evidence="3 4">
    <name type="scientific">Gellertiella hungarica</name>
    <dbReference type="NCBI Taxonomy" id="1572859"/>
    <lineage>
        <taxon>Bacteria</taxon>
        <taxon>Pseudomonadati</taxon>
        <taxon>Pseudomonadota</taxon>
        <taxon>Alphaproteobacteria</taxon>
        <taxon>Hyphomicrobiales</taxon>
        <taxon>Rhizobiaceae</taxon>
        <taxon>Gellertiella</taxon>
    </lineage>
</organism>
<evidence type="ECO:0000313" key="4">
    <source>
        <dbReference type="Proteomes" id="UP000528286"/>
    </source>
</evidence>
<dbReference type="PROSITE" id="PS51257">
    <property type="entry name" value="PROKAR_LIPOPROTEIN"/>
    <property type="match status" value="1"/>
</dbReference>
<accession>A0A7W6J3X6</accession>
<keyword evidence="4" id="KW-1185">Reference proteome</keyword>
<reference evidence="3 4" key="1">
    <citation type="submission" date="2020-08" db="EMBL/GenBank/DDBJ databases">
        <title>Genomic Encyclopedia of Type Strains, Phase IV (KMG-IV): sequencing the most valuable type-strain genomes for metagenomic binning, comparative biology and taxonomic classification.</title>
        <authorList>
            <person name="Goeker M."/>
        </authorList>
    </citation>
    <scope>NUCLEOTIDE SEQUENCE [LARGE SCALE GENOMIC DNA]</scope>
    <source>
        <strain evidence="3 4">DSM 29853</strain>
    </source>
</reference>
<dbReference type="Proteomes" id="UP000528286">
    <property type="component" value="Unassembled WGS sequence"/>
</dbReference>
<evidence type="ECO:0000256" key="2">
    <source>
        <dbReference type="SAM" id="SignalP"/>
    </source>
</evidence>
<feature type="chain" id="PRO_5030718520" description="Lipoprotein" evidence="2">
    <location>
        <begin position="26"/>
        <end position="271"/>
    </location>
</feature>
<dbReference type="EMBL" id="JACIEZ010000001">
    <property type="protein sequence ID" value="MBB4063408.1"/>
    <property type="molecule type" value="Genomic_DNA"/>
</dbReference>
<feature type="compositionally biased region" description="Polar residues" evidence="1">
    <location>
        <begin position="119"/>
        <end position="128"/>
    </location>
</feature>
<feature type="compositionally biased region" description="Low complexity" evidence="1">
    <location>
        <begin position="129"/>
        <end position="152"/>
    </location>
</feature>
<evidence type="ECO:0008006" key="5">
    <source>
        <dbReference type="Google" id="ProtNLM"/>
    </source>
</evidence>
<evidence type="ECO:0000313" key="3">
    <source>
        <dbReference type="EMBL" id="MBB4063408.1"/>
    </source>
</evidence>
<keyword evidence="2" id="KW-0732">Signal</keyword>
<proteinExistence type="predicted"/>
<dbReference type="AlphaFoldDB" id="A0A7W6J3X6"/>
<gene>
    <name evidence="3" type="ORF">GGR23_000569</name>
</gene>
<feature type="region of interest" description="Disordered" evidence="1">
    <location>
        <begin position="53"/>
        <end position="152"/>
    </location>
</feature>
<feature type="compositionally biased region" description="Low complexity" evidence="1">
    <location>
        <begin position="55"/>
        <end position="76"/>
    </location>
</feature>
<dbReference type="RefSeq" id="WP_183364596.1">
    <property type="nucleotide sequence ID" value="NZ_JACIEZ010000001.1"/>
</dbReference>
<sequence length="271" mass="27746">MQHARTAIGVLCVALVLSGCNTTDALTPQVDVGGGRFPNSSPVTDQDLDQMARTQQPVYPSQPQAAPVASPAPVASNTLRPPPSPAYPQEQAPAGTGAPPTTLDEQAASLGRGADEQPATPNGSNRGGTPQLAAPAETAPAPEQPASAEASSAQTLRFLPIIGAPLPAVTPLSRQLGAEARARGITIRSSADKSARHVLKGYFSAVSGGGSITITYVWDVLDGNGARLNRIQGQESFPGNAADPWAAVPPSVMQTIATKTMDSYTQWAAGP</sequence>
<feature type="signal peptide" evidence="2">
    <location>
        <begin position="1"/>
        <end position="25"/>
    </location>
</feature>
<protein>
    <recommendedName>
        <fullName evidence="5">Lipoprotein</fullName>
    </recommendedName>
</protein>
<evidence type="ECO:0000256" key="1">
    <source>
        <dbReference type="SAM" id="MobiDB-lite"/>
    </source>
</evidence>
<name>A0A7W6J3X6_9HYPH</name>
<comment type="caution">
    <text evidence="3">The sequence shown here is derived from an EMBL/GenBank/DDBJ whole genome shotgun (WGS) entry which is preliminary data.</text>
</comment>